<sequence>MLKQLGCISLLLIAANAVAQSVPATHHTLNYEGRTIKDYSEGIVQLNWPGTSVKTQFNGHTLSVTLIGNGDHFDVLIDGKLTKKLITARGNKPQSFTLLENDDPKKVQVEIVKRTENYDSLTQVISFDHDGSLQGIWETQPHILFIGDSISAGFGSESNKRECTWGEVYASSNARLAFPYQTGEVLNASITQVSFSGLGLIRNWSGNQPHHDLTYYADKASAVFGFTHDFEDTHPNLIVVEVGTNDFSSDPQPHEPWVDIEAVKTDWTDRMVEFVGELRQRYSGVNVILMPRPAYPYDYIIPATSEAIQRLNAQGYEGIYSHTFVSPLEGCIWHPTSEEHKDIANKLSDFIQVNKLL</sequence>
<reference evidence="5" key="1">
    <citation type="submission" date="2016-02" db="EMBL/GenBank/DDBJ databases">
        <authorList>
            <person name="Rodrigo-Torres Lidia"/>
            <person name="Arahal R.David."/>
        </authorList>
    </citation>
    <scope>NUCLEOTIDE SEQUENCE [LARGE SCALE GENOMIC DNA]</scope>
    <source>
        <strain evidence="5">CECT 8713</strain>
    </source>
</reference>
<dbReference type="PANTHER" id="PTHR37834">
    <property type="entry name" value="GDSL-LIKE LIPASE/ACYLHYDROLASE DOMAIN PROTEIN (AFU_ORTHOLOGUE AFUA_2G00620)"/>
    <property type="match status" value="1"/>
</dbReference>
<dbReference type="SUPFAM" id="SSF52266">
    <property type="entry name" value="SGNH hydrolase"/>
    <property type="match status" value="1"/>
</dbReference>
<dbReference type="Gene3D" id="2.60.120.260">
    <property type="entry name" value="Galactose-binding domain-like"/>
    <property type="match status" value="1"/>
</dbReference>
<feature type="chain" id="PRO_5007282586" evidence="1">
    <location>
        <begin position="20"/>
        <end position="357"/>
    </location>
</feature>
<dbReference type="CDD" id="cd01831">
    <property type="entry name" value="Endoglucanase_E_like"/>
    <property type="match status" value="1"/>
</dbReference>
<feature type="domain" description="Carbohydrate esterase 2 N-terminal" evidence="3">
    <location>
        <begin position="32"/>
        <end position="130"/>
    </location>
</feature>
<keyword evidence="4" id="KW-0326">Glycosidase</keyword>
<evidence type="ECO:0000313" key="4">
    <source>
        <dbReference type="EMBL" id="CZF86921.1"/>
    </source>
</evidence>
<dbReference type="InterPro" id="IPR036514">
    <property type="entry name" value="SGNH_hydro_sf"/>
</dbReference>
<evidence type="ECO:0000313" key="5">
    <source>
        <dbReference type="Proteomes" id="UP000073601"/>
    </source>
</evidence>
<dbReference type="Pfam" id="PF17996">
    <property type="entry name" value="CE2_N"/>
    <property type="match status" value="1"/>
</dbReference>
<organism evidence="4 5">
    <name type="scientific">Grimontia marina</name>
    <dbReference type="NCBI Taxonomy" id="646534"/>
    <lineage>
        <taxon>Bacteria</taxon>
        <taxon>Pseudomonadati</taxon>
        <taxon>Pseudomonadota</taxon>
        <taxon>Gammaproteobacteria</taxon>
        <taxon>Vibrionales</taxon>
        <taxon>Vibrionaceae</taxon>
        <taxon>Grimontia</taxon>
    </lineage>
</organism>
<dbReference type="InterPro" id="IPR052762">
    <property type="entry name" value="PCW_deacetylase/CE"/>
</dbReference>
<protein>
    <submittedName>
        <fullName evidence="4">Endoglucanase E</fullName>
        <ecNumber evidence="4">3.2.1.4</ecNumber>
    </submittedName>
</protein>
<dbReference type="GO" id="GO:0008810">
    <property type="term" value="F:cellulase activity"/>
    <property type="evidence" value="ECO:0007669"/>
    <property type="project" value="UniProtKB-EC"/>
</dbReference>
<name>A0A128FKX6_9GAMM</name>
<gene>
    <name evidence="4" type="primary">celE</name>
    <name evidence="4" type="ORF">GMA8713_04962</name>
</gene>
<dbReference type="InterPro" id="IPR013830">
    <property type="entry name" value="SGNH_hydro"/>
</dbReference>
<keyword evidence="4" id="KW-0378">Hydrolase</keyword>
<dbReference type="GO" id="GO:0052689">
    <property type="term" value="F:carboxylic ester hydrolase activity"/>
    <property type="evidence" value="ECO:0007669"/>
    <property type="project" value="InterPro"/>
</dbReference>
<keyword evidence="5" id="KW-1185">Reference proteome</keyword>
<feature type="signal peptide" evidence="1">
    <location>
        <begin position="1"/>
        <end position="19"/>
    </location>
</feature>
<evidence type="ECO:0000259" key="2">
    <source>
        <dbReference type="Pfam" id="PF13472"/>
    </source>
</evidence>
<accession>A0A128FKX6</accession>
<dbReference type="Pfam" id="PF13472">
    <property type="entry name" value="Lipase_GDSL_2"/>
    <property type="match status" value="1"/>
</dbReference>
<evidence type="ECO:0000256" key="1">
    <source>
        <dbReference type="SAM" id="SignalP"/>
    </source>
</evidence>
<dbReference type="AlphaFoldDB" id="A0A128FKX6"/>
<dbReference type="InterPro" id="IPR037461">
    <property type="entry name" value="CtCE2-like_dom"/>
</dbReference>
<dbReference type="PANTHER" id="PTHR37834:SF2">
    <property type="entry name" value="ESTERASE, SGNH HYDROLASE-TYPE"/>
    <property type="match status" value="1"/>
</dbReference>
<evidence type="ECO:0000259" key="3">
    <source>
        <dbReference type="Pfam" id="PF17996"/>
    </source>
</evidence>
<dbReference type="InterPro" id="IPR040794">
    <property type="entry name" value="CE2_N"/>
</dbReference>
<keyword evidence="1" id="KW-0732">Signal</keyword>
<dbReference type="Gene3D" id="3.40.50.1110">
    <property type="entry name" value="SGNH hydrolase"/>
    <property type="match status" value="1"/>
</dbReference>
<dbReference type="RefSeq" id="WP_062715179.1">
    <property type="nucleotide sequence ID" value="NZ_CAWRCI010000095.1"/>
</dbReference>
<proteinExistence type="predicted"/>
<dbReference type="Proteomes" id="UP000073601">
    <property type="component" value="Unassembled WGS sequence"/>
</dbReference>
<dbReference type="EMBL" id="FIZY01000095">
    <property type="protein sequence ID" value="CZF86921.1"/>
    <property type="molecule type" value="Genomic_DNA"/>
</dbReference>
<dbReference type="OrthoDB" id="9801375at2"/>
<feature type="domain" description="SGNH hydrolase-type esterase" evidence="2">
    <location>
        <begin position="145"/>
        <end position="313"/>
    </location>
</feature>
<dbReference type="EC" id="3.2.1.4" evidence="4"/>